<dbReference type="EMBL" id="UOEX01000280">
    <property type="protein sequence ID" value="VAW39311.1"/>
    <property type="molecule type" value="Genomic_DNA"/>
</dbReference>
<reference evidence="1" key="1">
    <citation type="submission" date="2018-06" db="EMBL/GenBank/DDBJ databases">
        <authorList>
            <person name="Zhirakovskaya E."/>
        </authorList>
    </citation>
    <scope>NUCLEOTIDE SEQUENCE</scope>
</reference>
<protein>
    <recommendedName>
        <fullName evidence="2">DNA-binding protein</fullName>
    </recommendedName>
</protein>
<feature type="non-terminal residue" evidence="1">
    <location>
        <position position="1"/>
    </location>
</feature>
<sequence length="167" mass="17183">TLGKTFGKIIFASGVLRAGDKAAGDFASAAAAGSGAAAMTSGGSAGSIVPFKNLKISKATGPNAHTVGELYAKRKALNSKHIVVRGQVVKISKNIMGKNWIHIQDGTGNPMQNTHDLVVTTQDVAAKGDIVTVTGVVEADKDFGSGYKYNVIIEQAKVVKDTAKGAK</sequence>
<accession>A0A3B0V8Z7</accession>
<proteinExistence type="predicted"/>
<dbReference type="AlphaFoldDB" id="A0A3B0V8Z7"/>
<organism evidence="1">
    <name type="scientific">hydrothermal vent metagenome</name>
    <dbReference type="NCBI Taxonomy" id="652676"/>
    <lineage>
        <taxon>unclassified sequences</taxon>
        <taxon>metagenomes</taxon>
        <taxon>ecological metagenomes</taxon>
    </lineage>
</organism>
<name>A0A3B0V8Z7_9ZZZZ</name>
<evidence type="ECO:0000313" key="1">
    <source>
        <dbReference type="EMBL" id="VAW39311.1"/>
    </source>
</evidence>
<evidence type="ECO:0008006" key="2">
    <source>
        <dbReference type="Google" id="ProtNLM"/>
    </source>
</evidence>
<gene>
    <name evidence="1" type="ORF">MNBD_DELTA03-684</name>
</gene>